<protein>
    <recommendedName>
        <fullName evidence="4">Glutamate-rich protein 1</fullName>
    </recommendedName>
</protein>
<organism evidence="2 3">
    <name type="scientific">Crenichthys baileyi</name>
    <name type="common">White River springfish</name>
    <dbReference type="NCBI Taxonomy" id="28760"/>
    <lineage>
        <taxon>Eukaryota</taxon>
        <taxon>Metazoa</taxon>
        <taxon>Chordata</taxon>
        <taxon>Craniata</taxon>
        <taxon>Vertebrata</taxon>
        <taxon>Euteleostomi</taxon>
        <taxon>Actinopterygii</taxon>
        <taxon>Neopterygii</taxon>
        <taxon>Teleostei</taxon>
        <taxon>Neoteleostei</taxon>
        <taxon>Acanthomorphata</taxon>
        <taxon>Ovalentaria</taxon>
        <taxon>Atherinomorphae</taxon>
        <taxon>Cyprinodontiformes</taxon>
        <taxon>Goodeidae</taxon>
        <taxon>Crenichthys</taxon>
    </lineage>
</organism>
<dbReference type="PANTHER" id="PTHR22444">
    <property type="entry name" value="GLUTAMATE-RICH PROTEIN 1"/>
    <property type="match status" value="1"/>
</dbReference>
<gene>
    <name evidence="2" type="ORF">CRENBAI_011859</name>
</gene>
<evidence type="ECO:0000256" key="1">
    <source>
        <dbReference type="SAM" id="MobiDB-lite"/>
    </source>
</evidence>
<dbReference type="AlphaFoldDB" id="A0AAV9RAR0"/>
<evidence type="ECO:0000313" key="2">
    <source>
        <dbReference type="EMBL" id="KAK5605484.1"/>
    </source>
</evidence>
<feature type="compositionally biased region" description="Basic residues" evidence="1">
    <location>
        <begin position="123"/>
        <end position="132"/>
    </location>
</feature>
<evidence type="ECO:0000313" key="3">
    <source>
        <dbReference type="Proteomes" id="UP001311232"/>
    </source>
</evidence>
<feature type="compositionally biased region" description="Basic and acidic residues" evidence="1">
    <location>
        <begin position="155"/>
        <end position="164"/>
    </location>
</feature>
<proteinExistence type="predicted"/>
<dbReference type="EMBL" id="JAHHUM010002244">
    <property type="protein sequence ID" value="KAK5605484.1"/>
    <property type="molecule type" value="Genomic_DNA"/>
</dbReference>
<sequence>MAQRNEVFKSKVLQKLYPAITTLQREQNLSAIAEDQATTVNGKRKSCGEDGAFGEGVKLQNAASLCRRMYTVLPPPPGYNVHSEKSVTPQLESINIAEDPAGESVHRSSEEADEEKEAEDQRRRRRRKKKKQPAPPQDSGKNFALVSDRSGQRVPVDEGGERISRNKKRKLKKKRHKDKLLSLGLMPQAAALEFTYSKDGEEEDNKRKAAELSEFLRTTLEIYMSDSSPRIVKTSRLSATVDGLLRSLASRSKPNSVLSQLYSLKKCIQQNEAGSLETALIELNNNAYMSAACPWHLSDLSLQVNTCLRLPLLASYPMH</sequence>
<comment type="caution">
    <text evidence="2">The sequence shown here is derived from an EMBL/GenBank/DDBJ whole genome shotgun (WGS) entry which is preliminary data.</text>
</comment>
<evidence type="ECO:0008006" key="4">
    <source>
        <dbReference type="Google" id="ProtNLM"/>
    </source>
</evidence>
<keyword evidence="3" id="KW-1185">Reference proteome</keyword>
<feature type="region of interest" description="Disordered" evidence="1">
    <location>
        <begin position="96"/>
        <end position="179"/>
    </location>
</feature>
<dbReference type="InterPro" id="IPR026719">
    <property type="entry name" value="ERICH1"/>
</dbReference>
<dbReference type="PANTHER" id="PTHR22444:SF1">
    <property type="entry name" value="GLUTAMATE-RICH PROTEIN 1"/>
    <property type="match status" value="1"/>
</dbReference>
<accession>A0AAV9RAR0</accession>
<name>A0AAV9RAR0_9TELE</name>
<dbReference type="Proteomes" id="UP001311232">
    <property type="component" value="Unassembled WGS sequence"/>
</dbReference>
<reference evidence="2 3" key="1">
    <citation type="submission" date="2021-06" db="EMBL/GenBank/DDBJ databases">
        <authorList>
            <person name="Palmer J.M."/>
        </authorList>
    </citation>
    <scope>NUCLEOTIDE SEQUENCE [LARGE SCALE GENOMIC DNA]</scope>
    <source>
        <strain evidence="2 3">MEX-2019</strain>
        <tissue evidence="2">Muscle</tissue>
    </source>
</reference>
<feature type="compositionally biased region" description="Basic residues" evidence="1">
    <location>
        <begin position="165"/>
        <end position="178"/>
    </location>
</feature>